<dbReference type="InterPro" id="IPR015824">
    <property type="entry name" value="Phosphoglycerate_kinase_N"/>
</dbReference>
<proteinExistence type="inferred from homology"/>
<keyword evidence="8" id="KW-0067">ATP-binding</keyword>
<evidence type="ECO:0000256" key="12">
    <source>
        <dbReference type="RuleBase" id="RU000696"/>
    </source>
</evidence>
<dbReference type="InterPro" id="IPR015911">
    <property type="entry name" value="Phosphoglycerate_kinase_CS"/>
</dbReference>
<evidence type="ECO:0000256" key="8">
    <source>
        <dbReference type="ARBA" id="ARBA00022840"/>
    </source>
</evidence>
<dbReference type="GO" id="GO:0004618">
    <property type="term" value="F:phosphoglycerate kinase activity"/>
    <property type="evidence" value="ECO:0007669"/>
    <property type="project" value="UniProtKB-EC"/>
</dbReference>
<dbReference type="InterPro" id="IPR001576">
    <property type="entry name" value="Phosphoglycerate_kinase"/>
</dbReference>
<dbReference type="PROSITE" id="PS00111">
    <property type="entry name" value="PGLYCERATE_KINASE"/>
    <property type="match status" value="1"/>
</dbReference>
<evidence type="ECO:0000256" key="2">
    <source>
        <dbReference type="ARBA" id="ARBA00001946"/>
    </source>
</evidence>
<evidence type="ECO:0000313" key="14">
    <source>
        <dbReference type="Proteomes" id="UP000485058"/>
    </source>
</evidence>
<comment type="pathway">
    <text evidence="10">Carbohydrate biosynthesis.</text>
</comment>
<sequence>MSELNTSVRVLLSDERDLSRYLPSLKGMTVLLRADLNVPTREDRTVADENRITAVLPTITMLLGAGSKVAIASHFGRPSPNKQTWAQMTAASSLDSVARVLSQRLGKQFVGLAPDCIGPKAQACVAGLQPGQ</sequence>
<evidence type="ECO:0000256" key="9">
    <source>
        <dbReference type="ARBA" id="ARBA00022842"/>
    </source>
</evidence>
<gene>
    <name evidence="13" type="ORF">HaLaN_15406</name>
</gene>
<evidence type="ECO:0000256" key="11">
    <source>
        <dbReference type="RuleBase" id="RU000532"/>
    </source>
</evidence>
<dbReference type="PANTHER" id="PTHR11406">
    <property type="entry name" value="PHOSPHOGLYCERATE KINASE"/>
    <property type="match status" value="1"/>
</dbReference>
<comment type="catalytic activity">
    <reaction evidence="1 11">
        <text>(2R)-3-phosphoglycerate + ATP = (2R)-3-phospho-glyceroyl phosphate + ADP</text>
        <dbReference type="Rhea" id="RHEA:14801"/>
        <dbReference type="ChEBI" id="CHEBI:30616"/>
        <dbReference type="ChEBI" id="CHEBI:57604"/>
        <dbReference type="ChEBI" id="CHEBI:58272"/>
        <dbReference type="ChEBI" id="CHEBI:456216"/>
        <dbReference type="EC" id="2.7.2.3"/>
    </reaction>
</comment>
<dbReference type="EC" id="2.7.2.3" evidence="4 11"/>
<feature type="non-terminal residue" evidence="13">
    <location>
        <position position="1"/>
    </location>
</feature>
<keyword evidence="14" id="KW-1185">Reference proteome</keyword>
<dbReference type="PRINTS" id="PR00477">
    <property type="entry name" value="PHGLYCKINASE"/>
</dbReference>
<keyword evidence="5 11" id="KW-0808">Transferase</keyword>
<feature type="non-terminal residue" evidence="13">
    <location>
        <position position="132"/>
    </location>
</feature>
<comment type="similarity">
    <text evidence="3 11">Belongs to the phosphoglycerate kinase family.</text>
</comment>
<name>A0A699Z7F9_HAELA</name>
<keyword evidence="9" id="KW-0460">Magnesium</keyword>
<evidence type="ECO:0000256" key="6">
    <source>
        <dbReference type="ARBA" id="ARBA00022741"/>
    </source>
</evidence>
<accession>A0A699Z7F9</accession>
<dbReference type="Pfam" id="PF00162">
    <property type="entry name" value="PGK"/>
    <property type="match status" value="1"/>
</dbReference>
<dbReference type="AlphaFoldDB" id="A0A699Z7F9"/>
<protein>
    <recommendedName>
        <fullName evidence="4 11">Phosphoglycerate kinase</fullName>
        <ecNumber evidence="4 11">2.7.2.3</ecNumber>
    </recommendedName>
</protein>
<keyword evidence="6" id="KW-0547">Nucleotide-binding</keyword>
<dbReference type="GO" id="GO:0043531">
    <property type="term" value="F:ADP binding"/>
    <property type="evidence" value="ECO:0007669"/>
    <property type="project" value="TreeGrafter"/>
</dbReference>
<comment type="cofactor">
    <cofactor evidence="2">
        <name>Mg(2+)</name>
        <dbReference type="ChEBI" id="CHEBI:18420"/>
    </cofactor>
</comment>
<evidence type="ECO:0000256" key="4">
    <source>
        <dbReference type="ARBA" id="ARBA00013061"/>
    </source>
</evidence>
<evidence type="ECO:0000256" key="7">
    <source>
        <dbReference type="ARBA" id="ARBA00022777"/>
    </source>
</evidence>
<dbReference type="InterPro" id="IPR036043">
    <property type="entry name" value="Phosphoglycerate_kinase_sf"/>
</dbReference>
<dbReference type="GO" id="GO:0006096">
    <property type="term" value="P:glycolytic process"/>
    <property type="evidence" value="ECO:0007669"/>
    <property type="project" value="InterPro"/>
</dbReference>
<comment type="subunit">
    <text evidence="12">Monomer.</text>
</comment>
<dbReference type="Proteomes" id="UP000485058">
    <property type="component" value="Unassembled WGS sequence"/>
</dbReference>
<evidence type="ECO:0000256" key="10">
    <source>
        <dbReference type="ARBA" id="ARBA00024331"/>
    </source>
</evidence>
<dbReference type="EMBL" id="BLLF01001322">
    <property type="protein sequence ID" value="GFH18577.1"/>
    <property type="molecule type" value="Genomic_DNA"/>
</dbReference>
<evidence type="ECO:0000313" key="13">
    <source>
        <dbReference type="EMBL" id="GFH18577.1"/>
    </source>
</evidence>
<evidence type="ECO:0000256" key="3">
    <source>
        <dbReference type="ARBA" id="ARBA00008982"/>
    </source>
</evidence>
<comment type="caution">
    <text evidence="13">The sequence shown here is derived from an EMBL/GenBank/DDBJ whole genome shotgun (WGS) entry which is preliminary data.</text>
</comment>
<dbReference type="PANTHER" id="PTHR11406:SF23">
    <property type="entry name" value="PHOSPHOGLYCERATE KINASE 1, CHLOROPLASTIC-RELATED"/>
    <property type="match status" value="1"/>
</dbReference>
<dbReference type="GO" id="GO:0005829">
    <property type="term" value="C:cytosol"/>
    <property type="evidence" value="ECO:0007669"/>
    <property type="project" value="TreeGrafter"/>
</dbReference>
<organism evidence="13 14">
    <name type="scientific">Haematococcus lacustris</name>
    <name type="common">Green alga</name>
    <name type="synonym">Haematococcus pluvialis</name>
    <dbReference type="NCBI Taxonomy" id="44745"/>
    <lineage>
        <taxon>Eukaryota</taxon>
        <taxon>Viridiplantae</taxon>
        <taxon>Chlorophyta</taxon>
        <taxon>core chlorophytes</taxon>
        <taxon>Chlorophyceae</taxon>
        <taxon>CS clade</taxon>
        <taxon>Chlamydomonadales</taxon>
        <taxon>Haematococcaceae</taxon>
        <taxon>Haematococcus</taxon>
    </lineage>
</organism>
<evidence type="ECO:0000256" key="5">
    <source>
        <dbReference type="ARBA" id="ARBA00022679"/>
    </source>
</evidence>
<dbReference type="GO" id="GO:0006094">
    <property type="term" value="P:gluconeogenesis"/>
    <property type="evidence" value="ECO:0007669"/>
    <property type="project" value="TreeGrafter"/>
</dbReference>
<dbReference type="GO" id="GO:0005524">
    <property type="term" value="F:ATP binding"/>
    <property type="evidence" value="ECO:0007669"/>
    <property type="project" value="UniProtKB-KW"/>
</dbReference>
<dbReference type="Gene3D" id="3.40.50.1260">
    <property type="entry name" value="Phosphoglycerate kinase, N-terminal domain"/>
    <property type="match status" value="1"/>
</dbReference>
<keyword evidence="7 11" id="KW-0418">Kinase</keyword>
<reference evidence="13 14" key="1">
    <citation type="submission" date="2020-02" db="EMBL/GenBank/DDBJ databases">
        <title>Draft genome sequence of Haematococcus lacustris strain NIES-144.</title>
        <authorList>
            <person name="Morimoto D."/>
            <person name="Nakagawa S."/>
            <person name="Yoshida T."/>
            <person name="Sawayama S."/>
        </authorList>
    </citation>
    <scope>NUCLEOTIDE SEQUENCE [LARGE SCALE GENOMIC DNA]</scope>
    <source>
        <strain evidence="13 14">NIES-144</strain>
    </source>
</reference>
<dbReference type="SUPFAM" id="SSF53748">
    <property type="entry name" value="Phosphoglycerate kinase"/>
    <property type="match status" value="1"/>
</dbReference>
<evidence type="ECO:0000256" key="1">
    <source>
        <dbReference type="ARBA" id="ARBA00000642"/>
    </source>
</evidence>